<dbReference type="GO" id="GO:0005737">
    <property type="term" value="C:cytoplasm"/>
    <property type="evidence" value="ECO:0007669"/>
    <property type="project" value="TreeGrafter"/>
</dbReference>
<evidence type="ECO:0000313" key="7">
    <source>
        <dbReference type="EMBL" id="PKI58827.1"/>
    </source>
</evidence>
<keyword evidence="8" id="KW-1185">Reference proteome</keyword>
<reference evidence="7 8" key="1">
    <citation type="submission" date="2017-11" db="EMBL/GenBank/DDBJ databases">
        <title>De-novo sequencing of pomegranate (Punica granatum L.) genome.</title>
        <authorList>
            <person name="Akparov Z."/>
            <person name="Amiraslanov A."/>
            <person name="Hajiyeva S."/>
            <person name="Abbasov M."/>
            <person name="Kaur K."/>
            <person name="Hamwieh A."/>
            <person name="Solovyev V."/>
            <person name="Salamov A."/>
            <person name="Braich B."/>
            <person name="Kosarev P."/>
            <person name="Mahmoud A."/>
            <person name="Hajiyev E."/>
            <person name="Babayeva S."/>
            <person name="Izzatullayeva V."/>
            <person name="Mammadov A."/>
            <person name="Mammadov A."/>
            <person name="Sharifova S."/>
            <person name="Ojaghi J."/>
            <person name="Eynullazada K."/>
            <person name="Bayramov B."/>
            <person name="Abdulazimova A."/>
            <person name="Shahmuradov I."/>
        </authorList>
    </citation>
    <scope>NUCLEOTIDE SEQUENCE [LARGE SCALE GENOMIC DNA]</scope>
    <source>
        <strain evidence="8">cv. AG2017</strain>
        <tissue evidence="7">Leaf</tissue>
    </source>
</reference>
<dbReference type="GO" id="GO:0046872">
    <property type="term" value="F:metal ion binding"/>
    <property type="evidence" value="ECO:0007669"/>
    <property type="project" value="UniProtKB-KW"/>
</dbReference>
<dbReference type="FunFam" id="3.40.50.300:FF:000692">
    <property type="entry name" value="Guanine nucleotide-binding protein subunit alpha"/>
    <property type="match status" value="1"/>
</dbReference>
<evidence type="ECO:0000313" key="8">
    <source>
        <dbReference type="Proteomes" id="UP000233551"/>
    </source>
</evidence>
<dbReference type="GO" id="GO:0005834">
    <property type="term" value="C:heterotrimeric G-protein complex"/>
    <property type="evidence" value="ECO:0007669"/>
    <property type="project" value="TreeGrafter"/>
</dbReference>
<evidence type="ECO:0000256" key="2">
    <source>
        <dbReference type="ARBA" id="ARBA00022741"/>
    </source>
</evidence>
<dbReference type="GO" id="GO:0031683">
    <property type="term" value="F:G-protein beta/gamma-subunit complex binding"/>
    <property type="evidence" value="ECO:0007669"/>
    <property type="project" value="InterPro"/>
</dbReference>
<dbReference type="STRING" id="22663.A0A2I0JR90"/>
<dbReference type="PANTHER" id="PTHR10218">
    <property type="entry name" value="GTP-BINDING PROTEIN ALPHA SUBUNIT"/>
    <property type="match status" value="1"/>
</dbReference>
<dbReference type="InterPro" id="IPR027417">
    <property type="entry name" value="P-loop_NTPase"/>
</dbReference>
<keyword evidence="6" id="KW-0460">Magnesium</keyword>
<keyword evidence="2 5" id="KW-0547">Nucleotide-binding</keyword>
<dbReference type="GO" id="GO:0001664">
    <property type="term" value="F:G protein-coupled receptor binding"/>
    <property type="evidence" value="ECO:0007669"/>
    <property type="project" value="TreeGrafter"/>
</dbReference>
<dbReference type="Pfam" id="PF00503">
    <property type="entry name" value="G-alpha"/>
    <property type="match status" value="1"/>
</dbReference>
<dbReference type="Gene3D" id="3.40.50.300">
    <property type="entry name" value="P-loop containing nucleotide triphosphate hydrolases"/>
    <property type="match status" value="1"/>
</dbReference>
<keyword evidence="1 6" id="KW-0479">Metal-binding</keyword>
<dbReference type="SUPFAM" id="SSF52540">
    <property type="entry name" value="P-loop containing nucleoside triphosphate hydrolases"/>
    <property type="match status" value="1"/>
</dbReference>
<dbReference type="Proteomes" id="UP000233551">
    <property type="component" value="Unassembled WGS sequence"/>
</dbReference>
<evidence type="ECO:0000256" key="3">
    <source>
        <dbReference type="ARBA" id="ARBA00023134"/>
    </source>
</evidence>
<dbReference type="PROSITE" id="PS51882">
    <property type="entry name" value="G_ALPHA"/>
    <property type="match status" value="1"/>
</dbReference>
<proteinExistence type="predicted"/>
<dbReference type="AlphaFoldDB" id="A0A2I0JR90"/>
<organism evidence="7 8">
    <name type="scientific">Punica granatum</name>
    <name type="common">Pomegranate</name>
    <dbReference type="NCBI Taxonomy" id="22663"/>
    <lineage>
        <taxon>Eukaryota</taxon>
        <taxon>Viridiplantae</taxon>
        <taxon>Streptophyta</taxon>
        <taxon>Embryophyta</taxon>
        <taxon>Tracheophyta</taxon>
        <taxon>Spermatophyta</taxon>
        <taxon>Magnoliopsida</taxon>
        <taxon>eudicotyledons</taxon>
        <taxon>Gunneridae</taxon>
        <taxon>Pentapetalae</taxon>
        <taxon>rosids</taxon>
        <taxon>malvids</taxon>
        <taxon>Myrtales</taxon>
        <taxon>Lythraceae</taxon>
        <taxon>Punica</taxon>
    </lineage>
</organism>
<dbReference type="GO" id="GO:0003924">
    <property type="term" value="F:GTPase activity"/>
    <property type="evidence" value="ECO:0007669"/>
    <property type="project" value="InterPro"/>
</dbReference>
<dbReference type="Gene3D" id="1.10.400.10">
    <property type="entry name" value="GI Alpha 1, domain 2-like"/>
    <property type="match status" value="1"/>
</dbReference>
<feature type="binding site" evidence="6">
    <location>
        <position position="97"/>
    </location>
    <ligand>
        <name>Mg(2+)</name>
        <dbReference type="ChEBI" id="CHEBI:18420"/>
    </ligand>
</feature>
<dbReference type="GO" id="GO:0007188">
    <property type="term" value="P:adenylate cyclase-modulating G protein-coupled receptor signaling pathway"/>
    <property type="evidence" value="ECO:0007669"/>
    <property type="project" value="TreeGrafter"/>
</dbReference>
<sequence>MTYSLGRKLKAFSDWLLKVIESGNLEAIVLSASREYAPLVEELWMDGAIQATYNRRSELGMLPRVATYFLERAIEISKEGYEPSDMDILYSEGITSSNSLASTDFSFPKSAQSDESMNHSDQHNSFPRYQLIRVHPRSLGENCKWLEMFEDVNIVLFCISLADYDEFFMDKNGVFMNKILASKQLFESIVTHPTFYKKDFLLVLNKLDLLEEKIEHTPLNRCEWFRDFQPVISHNHNIGTYVNGNPSVAERAFHYIGWKFKRFFFSLTGRKLFVSSVTGLEQDSVDECLKYAREIMDWEAQEVMTGVNDESSTSIEASTT</sequence>
<dbReference type="SMART" id="SM00275">
    <property type="entry name" value="G_alpha"/>
    <property type="match status" value="1"/>
</dbReference>
<evidence type="ECO:0000256" key="4">
    <source>
        <dbReference type="ARBA" id="ARBA00023224"/>
    </source>
</evidence>
<dbReference type="PANTHER" id="PTHR10218:SF321">
    <property type="entry name" value="EXTRA-LARGE GUANINE NUCLEOTIDE-BINDING PROTEIN 2"/>
    <property type="match status" value="1"/>
</dbReference>
<name>A0A2I0JR90_PUNGR</name>
<dbReference type="EMBL" id="PGOL01001340">
    <property type="protein sequence ID" value="PKI58827.1"/>
    <property type="molecule type" value="Genomic_DNA"/>
</dbReference>
<evidence type="ECO:0000256" key="1">
    <source>
        <dbReference type="ARBA" id="ARBA00022723"/>
    </source>
</evidence>
<keyword evidence="3 5" id="KW-0342">GTP-binding</keyword>
<evidence type="ECO:0000256" key="5">
    <source>
        <dbReference type="PIRSR" id="PIRSR601019-1"/>
    </source>
</evidence>
<protein>
    <recommendedName>
        <fullName evidence="9">Extra-large guanine nucleotide-binding protein 1-like</fullName>
    </recommendedName>
</protein>
<dbReference type="GO" id="GO:0005525">
    <property type="term" value="F:GTP binding"/>
    <property type="evidence" value="ECO:0007669"/>
    <property type="project" value="UniProtKB-KW"/>
</dbReference>
<dbReference type="SUPFAM" id="SSF47895">
    <property type="entry name" value="Transducin (alpha subunit), insertion domain"/>
    <property type="match status" value="1"/>
</dbReference>
<evidence type="ECO:0000256" key="6">
    <source>
        <dbReference type="PIRSR" id="PIRSR601019-2"/>
    </source>
</evidence>
<gene>
    <name evidence="7" type="ORF">CRG98_020817</name>
</gene>
<accession>A0A2I0JR90</accession>
<evidence type="ECO:0008006" key="9">
    <source>
        <dbReference type="Google" id="ProtNLM"/>
    </source>
</evidence>
<comment type="caution">
    <text evidence="7">The sequence shown here is derived from an EMBL/GenBank/DDBJ whole genome shotgun (WGS) entry which is preliminary data.</text>
</comment>
<dbReference type="InterPro" id="IPR011025">
    <property type="entry name" value="GproteinA_insert"/>
</dbReference>
<dbReference type="InterPro" id="IPR001019">
    <property type="entry name" value="Gprotein_alpha_su"/>
</dbReference>
<feature type="binding site" evidence="5">
    <location>
        <begin position="205"/>
        <end position="208"/>
    </location>
    <ligand>
        <name>GTP</name>
        <dbReference type="ChEBI" id="CHEBI:37565"/>
    </ligand>
</feature>
<keyword evidence="4" id="KW-0807">Transducer</keyword>